<dbReference type="AlphaFoldDB" id="A0A0N0Z715"/>
<dbReference type="RefSeq" id="WP_053908802.1">
    <property type="nucleotide sequence ID" value="NZ_CAWMUS010000024.1"/>
</dbReference>
<organism evidence="1 2">
    <name type="scientific">Moellerella wisconsensis ATCC 35017</name>
    <dbReference type="NCBI Taxonomy" id="1354267"/>
    <lineage>
        <taxon>Bacteria</taxon>
        <taxon>Pseudomonadati</taxon>
        <taxon>Pseudomonadota</taxon>
        <taxon>Gammaproteobacteria</taxon>
        <taxon>Enterobacterales</taxon>
        <taxon>Morganellaceae</taxon>
        <taxon>Moellerella</taxon>
    </lineage>
</organism>
<reference evidence="1 2" key="1">
    <citation type="submission" date="2015-07" db="EMBL/GenBank/DDBJ databases">
        <title>ATOL: Assembling a taxonomically balanced genome-scale reconstruction of the evolutionary history of the Enterobacteriaceae.</title>
        <authorList>
            <person name="Plunkett G.III."/>
            <person name="Neeno-Eckwall E.C."/>
            <person name="Glasner J.D."/>
            <person name="Perna N.T."/>
        </authorList>
    </citation>
    <scope>NUCLEOTIDE SEQUENCE [LARGE SCALE GENOMIC DNA]</scope>
    <source>
        <strain evidence="1 2">ATCC 35017</strain>
    </source>
</reference>
<protein>
    <submittedName>
        <fullName evidence="1">Uncharacterized protein</fullName>
    </submittedName>
</protein>
<comment type="caution">
    <text evidence="1">The sequence shown here is derived from an EMBL/GenBank/DDBJ whole genome shotgun (WGS) entry which is preliminary data.</text>
</comment>
<evidence type="ECO:0000313" key="2">
    <source>
        <dbReference type="Proteomes" id="UP000053226"/>
    </source>
</evidence>
<gene>
    <name evidence="1" type="ORF">M992_2399</name>
</gene>
<evidence type="ECO:0000313" key="1">
    <source>
        <dbReference type="EMBL" id="KPD02205.1"/>
    </source>
</evidence>
<keyword evidence="2" id="KW-1185">Reference proteome</keyword>
<dbReference type="Gene3D" id="6.10.290.10">
    <property type="match status" value="1"/>
</dbReference>
<sequence>MSNINKVKELIINLEKYSFPESDFNDSGWSIDYQINLDNRLNEELLRLYNDLNLLSDSLKNNDLITAKCALIYARMKALDLSNFFLNIYEDIEKAGWGEGNKLPDVPEGYKIPDCYQYPSDK</sequence>
<proteinExistence type="predicted"/>
<dbReference type="Proteomes" id="UP000053226">
    <property type="component" value="Unassembled WGS sequence"/>
</dbReference>
<dbReference type="OrthoDB" id="8946715at2"/>
<dbReference type="EMBL" id="LGAA01000024">
    <property type="protein sequence ID" value="KPD02205.1"/>
    <property type="molecule type" value="Genomic_DNA"/>
</dbReference>
<accession>A0A0N0Z715</accession>
<name>A0A0N0Z715_9GAMM</name>